<sequence length="596" mass="66737">MVGVDIRNWEVQKTTSSSSSSSSRLIFRTKGMISSLLWIPSSISFSNGIIITSSLRFKLKPTAFLKPQTQLHSKTPVVENTLRVLQWDQLSDSVASFSGTSLGRQATKAELWCLDRSYQESLRLLAETNAAVEMHNHGGCVMDFTPIDMELDKVLLQTVYLAILGAFLLMEWKQWPLYMLQLVDSLQINLRDAIKEDSDWLRRFMPVAEMIMDMSVNRRLVKFIQKLIDEDGCVKDSASPTLKRSREQVRLLERKVPSIIFCLMINWDLLFRFLFLIQLYQLMDSLISNEMKETSSVSNIDGRWCIKSGTDTKKSFDGLLLSSLVEPLSAVPLNDELQQARASVAKAEADVLLEITRKMQTDLEDIENLFNAIIQLDVINARATYSISFGGTYPDLIFSSEESPLVEQGKWKLYMPKAYHPLLLQQHRQNMQKAMKDVSDANAEIRRRRQQVGIVSQREEETYANLSSLEAQVARLKQPSPVPVDIYVAQETRVLVITGPNTGGKTILLKTVGLAAMMAKSGTGIYVLSSEPVKMPWFNSVFADIGDEQSLSQSLSTFSGHLKQTSVGAGTNPLEGAALGMSLLECFAEAGTSLTM</sequence>
<protein>
    <submittedName>
        <fullName evidence="1">Uncharacterized protein</fullName>
    </submittedName>
</protein>
<evidence type="ECO:0000313" key="1">
    <source>
        <dbReference type="EMBL" id="KAI3808744.1"/>
    </source>
</evidence>
<proteinExistence type="predicted"/>
<dbReference type="EMBL" id="CM042025">
    <property type="protein sequence ID" value="KAI3808744.1"/>
    <property type="molecule type" value="Genomic_DNA"/>
</dbReference>
<accession>A0ACB9ILD3</accession>
<name>A0ACB9ILD3_9ASTR</name>
<evidence type="ECO:0000313" key="2">
    <source>
        <dbReference type="Proteomes" id="UP001056120"/>
    </source>
</evidence>
<reference evidence="1 2" key="2">
    <citation type="journal article" date="2022" name="Mol. Ecol. Resour.">
        <title>The genomes of chicory, endive, great burdock and yacon provide insights into Asteraceae paleo-polyploidization history and plant inulin production.</title>
        <authorList>
            <person name="Fan W."/>
            <person name="Wang S."/>
            <person name="Wang H."/>
            <person name="Wang A."/>
            <person name="Jiang F."/>
            <person name="Liu H."/>
            <person name="Zhao H."/>
            <person name="Xu D."/>
            <person name="Zhang Y."/>
        </authorList>
    </citation>
    <scope>NUCLEOTIDE SEQUENCE [LARGE SCALE GENOMIC DNA]</scope>
    <source>
        <strain evidence="2">cv. Yunnan</strain>
        <tissue evidence="1">Leaves</tissue>
    </source>
</reference>
<gene>
    <name evidence="1" type="ORF">L1987_24705</name>
</gene>
<comment type="caution">
    <text evidence="1">The sequence shown here is derived from an EMBL/GenBank/DDBJ whole genome shotgun (WGS) entry which is preliminary data.</text>
</comment>
<organism evidence="1 2">
    <name type="scientific">Smallanthus sonchifolius</name>
    <dbReference type="NCBI Taxonomy" id="185202"/>
    <lineage>
        <taxon>Eukaryota</taxon>
        <taxon>Viridiplantae</taxon>
        <taxon>Streptophyta</taxon>
        <taxon>Embryophyta</taxon>
        <taxon>Tracheophyta</taxon>
        <taxon>Spermatophyta</taxon>
        <taxon>Magnoliopsida</taxon>
        <taxon>eudicotyledons</taxon>
        <taxon>Gunneridae</taxon>
        <taxon>Pentapetalae</taxon>
        <taxon>asterids</taxon>
        <taxon>campanulids</taxon>
        <taxon>Asterales</taxon>
        <taxon>Asteraceae</taxon>
        <taxon>Asteroideae</taxon>
        <taxon>Heliantheae alliance</taxon>
        <taxon>Millerieae</taxon>
        <taxon>Smallanthus</taxon>
    </lineage>
</organism>
<dbReference type="Proteomes" id="UP001056120">
    <property type="component" value="Linkage Group LG08"/>
</dbReference>
<reference evidence="2" key="1">
    <citation type="journal article" date="2022" name="Mol. Ecol. Resour.">
        <title>The genomes of chicory, endive, great burdock and yacon provide insights into Asteraceae palaeo-polyploidization history and plant inulin production.</title>
        <authorList>
            <person name="Fan W."/>
            <person name="Wang S."/>
            <person name="Wang H."/>
            <person name="Wang A."/>
            <person name="Jiang F."/>
            <person name="Liu H."/>
            <person name="Zhao H."/>
            <person name="Xu D."/>
            <person name="Zhang Y."/>
        </authorList>
    </citation>
    <scope>NUCLEOTIDE SEQUENCE [LARGE SCALE GENOMIC DNA]</scope>
    <source>
        <strain evidence="2">cv. Yunnan</strain>
    </source>
</reference>
<keyword evidence="2" id="KW-1185">Reference proteome</keyword>